<feature type="domain" description="C2H2-type" evidence="7">
    <location>
        <begin position="100"/>
        <end position="127"/>
    </location>
</feature>
<evidence type="ECO:0000256" key="6">
    <source>
        <dbReference type="SAM" id="Phobius"/>
    </source>
</evidence>
<keyword evidence="6" id="KW-0472">Membrane</keyword>
<dbReference type="SMART" id="SM00355">
    <property type="entry name" value="ZnF_C2H2"/>
    <property type="match status" value="3"/>
</dbReference>
<dbReference type="Proteomes" id="UP001153954">
    <property type="component" value="Unassembled WGS sequence"/>
</dbReference>
<comment type="caution">
    <text evidence="8">The sequence shown here is derived from an EMBL/GenBank/DDBJ whole genome shotgun (WGS) entry which is preliminary data.</text>
</comment>
<evidence type="ECO:0000259" key="7">
    <source>
        <dbReference type="PROSITE" id="PS50157"/>
    </source>
</evidence>
<protein>
    <recommendedName>
        <fullName evidence="7">C2H2-type domain-containing protein</fullName>
    </recommendedName>
</protein>
<evidence type="ECO:0000256" key="3">
    <source>
        <dbReference type="ARBA" id="ARBA00022833"/>
    </source>
</evidence>
<dbReference type="PANTHER" id="PTHR23235:SF120">
    <property type="entry name" value="KRUPPEL-LIKE FACTOR 15"/>
    <property type="match status" value="1"/>
</dbReference>
<keyword evidence="6" id="KW-0812">Transmembrane</keyword>
<dbReference type="AlphaFoldDB" id="A0AAU9TE25"/>
<dbReference type="SUPFAM" id="SSF57667">
    <property type="entry name" value="beta-beta-alpha zinc fingers"/>
    <property type="match status" value="2"/>
</dbReference>
<dbReference type="FunFam" id="3.30.160.60:FF:000733">
    <property type="entry name" value="Zinc finger protein 236 variant"/>
    <property type="match status" value="1"/>
</dbReference>
<dbReference type="InterPro" id="IPR036236">
    <property type="entry name" value="Znf_C2H2_sf"/>
</dbReference>
<gene>
    <name evidence="8" type="ORF">EEDITHA_LOCUS281</name>
</gene>
<dbReference type="PROSITE" id="PS50157">
    <property type="entry name" value="ZINC_FINGER_C2H2_2"/>
    <property type="match status" value="3"/>
</dbReference>
<dbReference type="FunFam" id="3.30.160.60:FF:002343">
    <property type="entry name" value="Zinc finger protein 33A"/>
    <property type="match status" value="2"/>
</dbReference>
<dbReference type="InterPro" id="IPR013087">
    <property type="entry name" value="Znf_C2H2_type"/>
</dbReference>
<evidence type="ECO:0000313" key="9">
    <source>
        <dbReference type="Proteomes" id="UP001153954"/>
    </source>
</evidence>
<keyword evidence="1" id="KW-0479">Metal-binding</keyword>
<dbReference type="PANTHER" id="PTHR23235">
    <property type="entry name" value="KRUEPPEL-LIKE TRANSCRIPTION FACTOR"/>
    <property type="match status" value="1"/>
</dbReference>
<feature type="domain" description="C2H2-type" evidence="7">
    <location>
        <begin position="128"/>
        <end position="156"/>
    </location>
</feature>
<sequence length="174" mass="19970">MNYLVAPCHIGYLFYLGLVAFFTLSNLTYLLKKISESKQVIKGGGRNDISGDTTSNATLRYHQRRHTGEKPYPCEKCPSKFISREQLRIHARTHSGERPYGCALCGNRFSQKPALNRHYRVHTGAKPYECHVCNKPFSQSNSLKTHIRTVHLRLPPNKKKKDNQNEDKVNTEIL</sequence>
<name>A0AAU9TE25_EUPED</name>
<evidence type="ECO:0000256" key="2">
    <source>
        <dbReference type="ARBA" id="ARBA00022771"/>
    </source>
</evidence>
<dbReference type="EMBL" id="CAKOGL010000001">
    <property type="protein sequence ID" value="CAH2083634.1"/>
    <property type="molecule type" value="Genomic_DNA"/>
</dbReference>
<evidence type="ECO:0000256" key="5">
    <source>
        <dbReference type="SAM" id="MobiDB-lite"/>
    </source>
</evidence>
<dbReference type="GO" id="GO:0008270">
    <property type="term" value="F:zinc ion binding"/>
    <property type="evidence" value="ECO:0007669"/>
    <property type="project" value="UniProtKB-KW"/>
</dbReference>
<organism evidence="8 9">
    <name type="scientific">Euphydryas editha</name>
    <name type="common">Edith's checkerspot</name>
    <dbReference type="NCBI Taxonomy" id="104508"/>
    <lineage>
        <taxon>Eukaryota</taxon>
        <taxon>Metazoa</taxon>
        <taxon>Ecdysozoa</taxon>
        <taxon>Arthropoda</taxon>
        <taxon>Hexapoda</taxon>
        <taxon>Insecta</taxon>
        <taxon>Pterygota</taxon>
        <taxon>Neoptera</taxon>
        <taxon>Endopterygota</taxon>
        <taxon>Lepidoptera</taxon>
        <taxon>Glossata</taxon>
        <taxon>Ditrysia</taxon>
        <taxon>Papilionoidea</taxon>
        <taxon>Nymphalidae</taxon>
        <taxon>Nymphalinae</taxon>
        <taxon>Euphydryas</taxon>
    </lineage>
</organism>
<keyword evidence="3" id="KW-0862">Zinc</keyword>
<evidence type="ECO:0000256" key="1">
    <source>
        <dbReference type="ARBA" id="ARBA00022723"/>
    </source>
</evidence>
<accession>A0AAU9TE25</accession>
<dbReference type="PROSITE" id="PS00028">
    <property type="entry name" value="ZINC_FINGER_C2H2_1"/>
    <property type="match status" value="3"/>
</dbReference>
<dbReference type="GO" id="GO:0000978">
    <property type="term" value="F:RNA polymerase II cis-regulatory region sequence-specific DNA binding"/>
    <property type="evidence" value="ECO:0007669"/>
    <property type="project" value="TreeGrafter"/>
</dbReference>
<dbReference type="Pfam" id="PF00096">
    <property type="entry name" value="zf-C2H2"/>
    <property type="match status" value="3"/>
</dbReference>
<dbReference type="GO" id="GO:0000981">
    <property type="term" value="F:DNA-binding transcription factor activity, RNA polymerase II-specific"/>
    <property type="evidence" value="ECO:0007669"/>
    <property type="project" value="TreeGrafter"/>
</dbReference>
<keyword evidence="9" id="KW-1185">Reference proteome</keyword>
<feature type="compositionally biased region" description="Basic and acidic residues" evidence="5">
    <location>
        <begin position="162"/>
        <end position="174"/>
    </location>
</feature>
<proteinExistence type="predicted"/>
<reference evidence="8" key="1">
    <citation type="submission" date="2022-03" db="EMBL/GenBank/DDBJ databases">
        <authorList>
            <person name="Tunstrom K."/>
        </authorList>
    </citation>
    <scope>NUCLEOTIDE SEQUENCE</scope>
</reference>
<feature type="region of interest" description="Disordered" evidence="5">
    <location>
        <begin position="155"/>
        <end position="174"/>
    </location>
</feature>
<feature type="domain" description="C2H2-type" evidence="7">
    <location>
        <begin position="72"/>
        <end position="99"/>
    </location>
</feature>
<evidence type="ECO:0000256" key="4">
    <source>
        <dbReference type="PROSITE-ProRule" id="PRU00042"/>
    </source>
</evidence>
<feature type="transmembrane region" description="Helical" evidence="6">
    <location>
        <begin position="12"/>
        <end position="31"/>
    </location>
</feature>
<keyword evidence="2 4" id="KW-0863">Zinc-finger</keyword>
<dbReference type="Gene3D" id="3.30.160.60">
    <property type="entry name" value="Classic Zinc Finger"/>
    <property type="match status" value="3"/>
</dbReference>
<evidence type="ECO:0000313" key="8">
    <source>
        <dbReference type="EMBL" id="CAH2083634.1"/>
    </source>
</evidence>
<keyword evidence="6" id="KW-1133">Transmembrane helix</keyword>